<name>A0A1P8UCV3_9GAMM</name>
<dbReference type="KEGG" id="afy:BW247_00055"/>
<dbReference type="InterPro" id="IPR001509">
    <property type="entry name" value="Epimerase_deHydtase"/>
</dbReference>
<keyword evidence="1" id="KW-0520">NAD</keyword>
<evidence type="ECO:0000256" key="1">
    <source>
        <dbReference type="ARBA" id="ARBA00023027"/>
    </source>
</evidence>
<dbReference type="Proteomes" id="UP000243807">
    <property type="component" value="Chromosome"/>
</dbReference>
<evidence type="ECO:0000313" key="4">
    <source>
        <dbReference type="Proteomes" id="UP000243807"/>
    </source>
</evidence>
<organism evidence="3 4">
    <name type="scientific">Acidihalobacter ferrooxydans</name>
    <dbReference type="NCBI Taxonomy" id="1765967"/>
    <lineage>
        <taxon>Bacteria</taxon>
        <taxon>Pseudomonadati</taxon>
        <taxon>Pseudomonadota</taxon>
        <taxon>Gammaproteobacteria</taxon>
        <taxon>Chromatiales</taxon>
        <taxon>Ectothiorhodospiraceae</taxon>
        <taxon>Acidihalobacter</taxon>
    </lineage>
</organism>
<protein>
    <recommendedName>
        <fullName evidence="2">NAD-dependent epimerase/dehydratase domain-containing protein</fullName>
    </recommendedName>
</protein>
<feature type="domain" description="NAD-dependent epimerase/dehydratase" evidence="2">
    <location>
        <begin position="6"/>
        <end position="211"/>
    </location>
</feature>
<accession>A0A1P8UCV3</accession>
<dbReference type="SUPFAM" id="SSF51735">
    <property type="entry name" value="NAD(P)-binding Rossmann-fold domains"/>
    <property type="match status" value="1"/>
</dbReference>
<dbReference type="AlphaFoldDB" id="A0A1P8UCV3"/>
<dbReference type="EMBL" id="CP019434">
    <property type="protein sequence ID" value="APZ41691.1"/>
    <property type="molecule type" value="Genomic_DNA"/>
</dbReference>
<evidence type="ECO:0000313" key="3">
    <source>
        <dbReference type="EMBL" id="APZ41691.1"/>
    </source>
</evidence>
<keyword evidence="4" id="KW-1185">Reference proteome</keyword>
<dbReference type="STRING" id="1765967.BW247_00055"/>
<proteinExistence type="predicted"/>
<reference evidence="3 4" key="1">
    <citation type="submission" date="2017-01" db="EMBL/GenBank/DDBJ databases">
        <title>Draft sequence of Acidihalobacter ferrooxidans strain DSM 14175 (strain V8).</title>
        <authorList>
            <person name="Khaleque H.N."/>
            <person name="Ramsay J.P."/>
            <person name="Murphy R.J.T."/>
            <person name="Kaksonen A.H."/>
            <person name="Boxall N.J."/>
            <person name="Watkin E.L.J."/>
        </authorList>
    </citation>
    <scope>NUCLEOTIDE SEQUENCE [LARGE SCALE GENOMIC DNA]</scope>
    <source>
        <strain evidence="3 4">V8</strain>
    </source>
</reference>
<dbReference type="InterPro" id="IPR036291">
    <property type="entry name" value="NAD(P)-bd_dom_sf"/>
</dbReference>
<dbReference type="RefSeq" id="WP_076835016.1">
    <property type="nucleotide sequence ID" value="NZ_CP019434.1"/>
</dbReference>
<gene>
    <name evidence="3" type="ORF">BW247_00055</name>
</gene>
<evidence type="ECO:0000259" key="2">
    <source>
        <dbReference type="Pfam" id="PF01370"/>
    </source>
</evidence>
<sequence length="286" mass="31444">METTLIVGCGYLGRHVAATLQQTERPILALTGHCDSATALQARGYTAYPVDLDKPCTAPLPDQPYRVLYLVPPNPTQDTDLRLQNYLDALTQHLPTRFVYASSSAVYGDRKGAWVNEDTPVSAHSATAARRIDAENRLRSWSAEQGVSHVVLRIAGIYGPGRLPLARLRNARPAVREEEAGWSNRIHIDDLTRICIAALDHPSPRALYNVADGTPTSSTAFLQAVARHCGICPLPLVSRVEALRVATPGQARFLRESRRLDTTRLRQDLAPQLIHPNINEALQPVS</sequence>
<dbReference type="PANTHER" id="PTHR43574">
    <property type="entry name" value="EPIMERASE-RELATED"/>
    <property type="match status" value="1"/>
</dbReference>
<dbReference type="Gene3D" id="3.40.50.720">
    <property type="entry name" value="NAD(P)-binding Rossmann-like Domain"/>
    <property type="match status" value="1"/>
</dbReference>
<dbReference type="Pfam" id="PF01370">
    <property type="entry name" value="Epimerase"/>
    <property type="match status" value="1"/>
</dbReference>
<dbReference type="OrthoDB" id="9808276at2"/>